<feature type="chain" id="PRO_5047326888" evidence="1">
    <location>
        <begin position="20"/>
        <end position="138"/>
    </location>
</feature>
<organism evidence="2 3">
    <name type="scientific">Undibacterium seohonense</name>
    <dbReference type="NCBI Taxonomy" id="1344950"/>
    <lineage>
        <taxon>Bacteria</taxon>
        <taxon>Pseudomonadati</taxon>
        <taxon>Pseudomonadota</taxon>
        <taxon>Betaproteobacteria</taxon>
        <taxon>Burkholderiales</taxon>
        <taxon>Oxalobacteraceae</taxon>
        <taxon>Undibacterium</taxon>
    </lineage>
</organism>
<keyword evidence="1" id="KW-0732">Signal</keyword>
<evidence type="ECO:0000256" key="1">
    <source>
        <dbReference type="SAM" id="SignalP"/>
    </source>
</evidence>
<accession>A0ABR6X9P5</accession>
<proteinExistence type="predicted"/>
<feature type="signal peptide" evidence="1">
    <location>
        <begin position="1"/>
        <end position="19"/>
    </location>
</feature>
<keyword evidence="3" id="KW-1185">Reference proteome</keyword>
<sequence>MRKFTVTAILFLVAMQAFAQGAKSPQQLVEAYKSALLAKDLQAYMSLVSLSKEQDRSAIEWQFRERANAIITSAKILPFSAYEAQYKQAVSQGAKPTIDPKGWLLVEFAPNKLPGGVVSTYKDVLIFGLRNGRYYFGS</sequence>
<evidence type="ECO:0000313" key="3">
    <source>
        <dbReference type="Proteomes" id="UP000648257"/>
    </source>
</evidence>
<dbReference type="RefSeq" id="WP_186924717.1">
    <property type="nucleotide sequence ID" value="NZ_JACOFW010000046.1"/>
</dbReference>
<protein>
    <submittedName>
        <fullName evidence="2">Uncharacterized protein</fullName>
    </submittedName>
</protein>
<name>A0ABR6X9P5_9BURK</name>
<reference evidence="2 3" key="1">
    <citation type="submission" date="2020-08" db="EMBL/GenBank/DDBJ databases">
        <title>Novel species isolated from subtropical streams in China.</title>
        <authorList>
            <person name="Lu H."/>
        </authorList>
    </citation>
    <scope>NUCLEOTIDE SEQUENCE [LARGE SCALE GENOMIC DNA]</scope>
    <source>
        <strain evidence="2 3">KACC 16656</strain>
    </source>
</reference>
<evidence type="ECO:0000313" key="2">
    <source>
        <dbReference type="EMBL" id="MBC3809660.1"/>
    </source>
</evidence>
<gene>
    <name evidence="2" type="ORF">H8K52_20190</name>
</gene>
<comment type="caution">
    <text evidence="2">The sequence shown here is derived from an EMBL/GenBank/DDBJ whole genome shotgun (WGS) entry which is preliminary data.</text>
</comment>
<dbReference type="Proteomes" id="UP000648257">
    <property type="component" value="Unassembled WGS sequence"/>
</dbReference>
<dbReference type="EMBL" id="JACOFW010000046">
    <property type="protein sequence ID" value="MBC3809660.1"/>
    <property type="molecule type" value="Genomic_DNA"/>
</dbReference>